<evidence type="ECO:0000313" key="1">
    <source>
        <dbReference type="EMBL" id="NYT46346.1"/>
    </source>
</evidence>
<accession>A0A7Z0MME5</accession>
<name>A0A7Z0MME5_9GAMM</name>
<proteinExistence type="predicted"/>
<gene>
    <name evidence="1" type="ORF">H0A75_00105</name>
</gene>
<evidence type="ECO:0000313" key="2">
    <source>
        <dbReference type="Proteomes" id="UP000537890"/>
    </source>
</evidence>
<protein>
    <submittedName>
        <fullName evidence="1">Uncharacterized protein</fullName>
    </submittedName>
</protein>
<dbReference type="Proteomes" id="UP000537890">
    <property type="component" value="Unassembled WGS sequence"/>
</dbReference>
<reference evidence="1 2" key="1">
    <citation type="submission" date="2020-05" db="EMBL/GenBank/DDBJ databases">
        <title>Horizontal transmission and recombination maintain forever young bacterial symbiont genomes.</title>
        <authorList>
            <person name="Russell S.L."/>
            <person name="Pepper-Tunick E."/>
            <person name="Svedberg J."/>
            <person name="Byrne A."/>
            <person name="Ruelas Castillo J."/>
            <person name="Vollmers C."/>
            <person name="Beinart R.A."/>
            <person name="Corbett-Detig R."/>
        </authorList>
    </citation>
    <scope>NUCLEOTIDE SEQUENCE [LARGE SCALE GENOMIC DNA]</scope>
    <source>
        <strain evidence="1">4727-3</strain>
    </source>
</reference>
<sequence>MFEPDTERWSHVTDLRGDTIYDTESQREARVDYLGDLKEKHTKLKPPTSLHKFKNKKWDLSPDDHARDLERKLMKTVDGAHAAAQRLALGYKSTPRQIERYRDKYERAVKKEFSTELNKKIISKHKAYQETVGKRIDLIEVLRGRVATLIKGGQLDRAEKIIKQFDAREGGYALDSGLDEAEFAKEFEKITT</sequence>
<dbReference type="AlphaFoldDB" id="A0A7Z0MME5"/>
<dbReference type="EMBL" id="JACCHS010000001">
    <property type="protein sequence ID" value="NYT46346.1"/>
    <property type="molecule type" value="Genomic_DNA"/>
</dbReference>
<organism evidence="1 2">
    <name type="scientific">Candidatus Methanofishera endochildressiae</name>
    <dbReference type="NCBI Taxonomy" id="2738884"/>
    <lineage>
        <taxon>Bacteria</taxon>
        <taxon>Pseudomonadati</taxon>
        <taxon>Pseudomonadota</taxon>
        <taxon>Gammaproteobacteria</taxon>
        <taxon>Candidatus Methanofishera</taxon>
    </lineage>
</organism>
<comment type="caution">
    <text evidence="1">The sequence shown here is derived from an EMBL/GenBank/DDBJ whole genome shotgun (WGS) entry which is preliminary data.</text>
</comment>